<sequence>MWQPKRMSKGKPDAADEGVNRLGGLARRLANRALGDPRVQEATLSLKTRAESLRSGVRDRADERLEALIESRSAGGHLSGEVEDALHQRRVQREERQAKQAAREAVLAVATTTEERRVLLRVLEGTAWAGGERDLPRYTALLDALAAGGSAEQEMAVHRAIWSLAEREVLSVSPHGLISAVNRQSNKVLTLPSKVQDTQDAE</sequence>
<dbReference type="EMBL" id="BAABRN010000052">
    <property type="protein sequence ID" value="GAA5503490.1"/>
    <property type="molecule type" value="Genomic_DNA"/>
</dbReference>
<organism evidence="2 3">
    <name type="scientific">Deinococcus xinjiangensis</name>
    <dbReference type="NCBI Taxonomy" id="457454"/>
    <lineage>
        <taxon>Bacteria</taxon>
        <taxon>Thermotogati</taxon>
        <taxon>Deinococcota</taxon>
        <taxon>Deinococci</taxon>
        <taxon>Deinococcales</taxon>
        <taxon>Deinococcaceae</taxon>
        <taxon>Deinococcus</taxon>
    </lineage>
</organism>
<accession>A0ABP9VE48</accession>
<evidence type="ECO:0000256" key="1">
    <source>
        <dbReference type="SAM" id="MobiDB-lite"/>
    </source>
</evidence>
<keyword evidence="3" id="KW-1185">Reference proteome</keyword>
<name>A0ABP9VE48_9DEIO</name>
<reference evidence="2 3" key="1">
    <citation type="submission" date="2024-02" db="EMBL/GenBank/DDBJ databases">
        <title>Deinococcus xinjiangensis NBRC 107630.</title>
        <authorList>
            <person name="Ichikawa N."/>
            <person name="Katano-Makiyama Y."/>
            <person name="Hidaka K."/>
        </authorList>
    </citation>
    <scope>NUCLEOTIDE SEQUENCE [LARGE SCALE GENOMIC DNA]</scope>
    <source>
        <strain evidence="2 3">NBRC 107630</strain>
    </source>
</reference>
<gene>
    <name evidence="2" type="ORF">Dxin01_03249</name>
</gene>
<evidence type="ECO:0000313" key="3">
    <source>
        <dbReference type="Proteomes" id="UP001458946"/>
    </source>
</evidence>
<proteinExistence type="predicted"/>
<comment type="caution">
    <text evidence="2">The sequence shown here is derived from an EMBL/GenBank/DDBJ whole genome shotgun (WGS) entry which is preliminary data.</text>
</comment>
<protein>
    <submittedName>
        <fullName evidence="2">Uncharacterized protein</fullName>
    </submittedName>
</protein>
<dbReference type="Proteomes" id="UP001458946">
    <property type="component" value="Unassembled WGS sequence"/>
</dbReference>
<evidence type="ECO:0000313" key="2">
    <source>
        <dbReference type="EMBL" id="GAA5503490.1"/>
    </source>
</evidence>
<feature type="region of interest" description="Disordered" evidence="1">
    <location>
        <begin position="1"/>
        <end position="20"/>
    </location>
</feature>